<dbReference type="HAMAP" id="MF_00054_B">
    <property type="entry name" value="EF_G_EF_2_B"/>
    <property type="match status" value="1"/>
</dbReference>
<dbReference type="FunFam" id="3.30.230.10:FF:000003">
    <property type="entry name" value="Elongation factor G"/>
    <property type="match status" value="1"/>
</dbReference>
<dbReference type="GO" id="GO:0003924">
    <property type="term" value="F:GTPase activity"/>
    <property type="evidence" value="ECO:0007669"/>
    <property type="project" value="UniProtKB-UniRule"/>
</dbReference>
<protein>
    <recommendedName>
        <fullName evidence="9">Elongation factor G, mitochondrial</fullName>
        <shortName evidence="9">EF-Gmt</shortName>
    </recommendedName>
    <alternativeName>
        <fullName evidence="9">Elongation factor G 1, mitochondrial</fullName>
        <shortName evidence="9">mEF-G 1</shortName>
    </alternativeName>
    <alternativeName>
        <fullName evidence="9">Elongation factor G1</fullName>
    </alternativeName>
</protein>
<dbReference type="FunFam" id="3.40.50.300:FF:000029">
    <property type="entry name" value="Elongation factor G"/>
    <property type="match status" value="1"/>
</dbReference>
<reference evidence="11" key="1">
    <citation type="journal article" date="2022" name="G3 (Bethesda)">
        <title>High quality genome of the basidiomycete yeast Dioszegia hungarica PDD-24b-2 isolated from cloud water.</title>
        <authorList>
            <person name="Jarrige D."/>
            <person name="Haridas S."/>
            <person name="Bleykasten-Grosshans C."/>
            <person name="Joly M."/>
            <person name="Nadalig T."/>
            <person name="Sancelme M."/>
            <person name="Vuilleumier S."/>
            <person name="Grigoriev I.V."/>
            <person name="Amato P."/>
            <person name="Bringel F."/>
        </authorList>
    </citation>
    <scope>NUCLEOTIDE SEQUENCE</scope>
    <source>
        <strain evidence="11">PDD-24b-2</strain>
    </source>
</reference>
<proteinExistence type="inferred from homology"/>
<dbReference type="NCBIfam" id="TIGR00231">
    <property type="entry name" value="small_GTP"/>
    <property type="match status" value="1"/>
</dbReference>
<dbReference type="InterPro" id="IPR031157">
    <property type="entry name" value="G_TR_CS"/>
</dbReference>
<keyword evidence="4 9" id="KW-0251">Elongation factor</keyword>
<organism evidence="11 12">
    <name type="scientific">Dioszegia hungarica</name>
    <dbReference type="NCBI Taxonomy" id="4972"/>
    <lineage>
        <taxon>Eukaryota</taxon>
        <taxon>Fungi</taxon>
        <taxon>Dikarya</taxon>
        <taxon>Basidiomycota</taxon>
        <taxon>Agaricomycotina</taxon>
        <taxon>Tremellomycetes</taxon>
        <taxon>Tremellales</taxon>
        <taxon>Bulleribasidiaceae</taxon>
        <taxon>Dioszegia</taxon>
    </lineage>
</organism>
<comment type="subcellular location">
    <subcellularLocation>
        <location evidence="1 9">Mitochondrion</location>
    </subcellularLocation>
</comment>
<feature type="domain" description="Tr-type G" evidence="10">
    <location>
        <begin position="82"/>
        <end position="379"/>
    </location>
</feature>
<dbReference type="InterPro" id="IPR020568">
    <property type="entry name" value="Ribosomal_Su5_D2-typ_SF"/>
</dbReference>
<evidence type="ECO:0000256" key="3">
    <source>
        <dbReference type="ARBA" id="ARBA00022741"/>
    </source>
</evidence>
<dbReference type="InterPro" id="IPR005517">
    <property type="entry name" value="Transl_elong_EFG/EF2_IV"/>
</dbReference>
<evidence type="ECO:0000259" key="10">
    <source>
        <dbReference type="PROSITE" id="PS51722"/>
    </source>
</evidence>
<comment type="function">
    <text evidence="8">Catalyzes the GTP-dependent ribosomal translocation step during translation elongation. During this step, the ribosome changes from the pre-translocational (PRE) to the post-translocational (POST) state as the newly formed A-site-bound peptidyl-tRNA and P-site-bound deacylated tRNA move to the P and E sites, respectively. Catalyzes the coordinated movement of the two tRNA molecules, the mRNA and conformational changes in the ribosome.</text>
</comment>
<dbReference type="Proteomes" id="UP001164286">
    <property type="component" value="Unassembled WGS sequence"/>
</dbReference>
<dbReference type="SUPFAM" id="SSF52540">
    <property type="entry name" value="P-loop containing nucleoside triphosphate hydrolases"/>
    <property type="match status" value="1"/>
</dbReference>
<dbReference type="CDD" id="cd04097">
    <property type="entry name" value="mtEFG1_C"/>
    <property type="match status" value="1"/>
</dbReference>
<dbReference type="EMBL" id="JAKWFO010000011">
    <property type="protein sequence ID" value="KAI9633152.1"/>
    <property type="molecule type" value="Genomic_DNA"/>
</dbReference>
<evidence type="ECO:0000313" key="12">
    <source>
        <dbReference type="Proteomes" id="UP001164286"/>
    </source>
</evidence>
<dbReference type="Gene3D" id="3.30.230.10">
    <property type="match status" value="1"/>
</dbReference>
<dbReference type="FunFam" id="3.30.70.240:FF:000015">
    <property type="entry name" value="Elongation factor G, mitochondrial"/>
    <property type="match status" value="1"/>
</dbReference>
<dbReference type="FunFam" id="3.30.70.870:FF:000001">
    <property type="entry name" value="Elongation factor G"/>
    <property type="match status" value="1"/>
</dbReference>
<dbReference type="CDD" id="cd01434">
    <property type="entry name" value="EFG_mtEFG1_IV"/>
    <property type="match status" value="1"/>
</dbReference>
<dbReference type="GO" id="GO:0070125">
    <property type="term" value="P:mitochondrial translational elongation"/>
    <property type="evidence" value="ECO:0007669"/>
    <property type="project" value="UniProtKB-UniRule"/>
</dbReference>
<dbReference type="FunFam" id="2.40.30.10:FF:000022">
    <property type="entry name" value="Elongation factor G, mitochondrial"/>
    <property type="match status" value="1"/>
</dbReference>
<dbReference type="InterPro" id="IPR000640">
    <property type="entry name" value="EFG_V-like"/>
</dbReference>
<dbReference type="NCBIfam" id="TIGR00484">
    <property type="entry name" value="EF-G"/>
    <property type="match status" value="1"/>
</dbReference>
<dbReference type="PROSITE" id="PS51722">
    <property type="entry name" value="G_TR_2"/>
    <property type="match status" value="1"/>
</dbReference>
<feature type="binding site" evidence="9">
    <location>
        <begin position="91"/>
        <end position="98"/>
    </location>
    <ligand>
        <name>GTP</name>
        <dbReference type="ChEBI" id="CHEBI:37565"/>
    </ligand>
</feature>
<dbReference type="CDD" id="cd01886">
    <property type="entry name" value="EF-G"/>
    <property type="match status" value="1"/>
</dbReference>
<dbReference type="Gene3D" id="3.40.50.300">
    <property type="entry name" value="P-loop containing nucleotide triphosphate hydrolases"/>
    <property type="match status" value="1"/>
</dbReference>
<sequence>MLSKSSLRRSIAVAPVRSLTTSIASRPVRQLSSAAAFSPISQRRWASSAAAVAEEPAEAAAAPVWPERILPVMSEQDTKRLKRQRNVGISAHIDSGKTTLTERVLYYTGRVRDIHEVRGRDGVGAKMDSMELEREKGITIQSAATFCDWVAPAPATEVPQGAEVATEKESFAINIIDTPGHVDFTIEVERALRVLDGAVLVLCAVSGVQSQTITVDRQMRRYNVPRLAFINKMDRAGANPFRVIGQLRSKLRMNAAAVQVPIGSESDLDGVVDLVRMKAIYNRGVKGIEIIESDEIPEKVRALAEEKRAELIEDLSEADDTLCDLFLDEQPISNLDIAQALRRATTSLRFTPVFVGSAIKNTGVQALLDGVCAYLPDPSEVHNQALDAKLPAAAPAVPLVPAKDAPLVGLAFKLEEGRYGQLTYMRVYQGELKRGSLIFNARTGKKVKVPRLVRMHSDEMEDVETIGAGEICAMFGVECSSGDTFTDGSTSFSMTSMFVPEPVISLSIRPEGNESPNFGRALNRFQKEDPTFRVHVDSESQETIISGMGELHLDIYVERMKREYNVACITGKPRVAFRETITQLAKFDYTHKKQSGGSGQFGKVKGYLEPMEMDADTGKDVSFENRVVGGNIPTQYIPAIEKGFQEALDRGQLTGHSINGCRFVLEDGAAHVNDSNELAFRLAALGAFREAFAKAAPVVLEPVMTVEIVAPIEFQGNVIGAINQRKGTIIDTEIRDDEFTLIAEVSLNDMFGYSSHLRGMTQGKGEFSMEYKNHAPVMPNIQREMSDAYRKKQLDRN</sequence>
<dbReference type="GO" id="GO:0003746">
    <property type="term" value="F:translation elongation factor activity"/>
    <property type="evidence" value="ECO:0007669"/>
    <property type="project" value="UniProtKB-UniRule"/>
</dbReference>
<dbReference type="CDD" id="cd04091">
    <property type="entry name" value="mtEFG1_II_like"/>
    <property type="match status" value="1"/>
</dbReference>
<dbReference type="SMART" id="SM00838">
    <property type="entry name" value="EFG_C"/>
    <property type="match status" value="1"/>
</dbReference>
<gene>
    <name evidence="9" type="primary">MEF1</name>
    <name evidence="11" type="ORF">MKK02DRAFT_18399</name>
</gene>
<dbReference type="Gene3D" id="3.30.70.240">
    <property type="match status" value="1"/>
</dbReference>
<comment type="function">
    <text evidence="9">Mitochondrial GTPase that catalyzes the GTP-dependent ribosomal translocation step during translation elongation. During this step, the ribosome changes from the pre-translocational (PRE) to the post-translocational (POST) state as the newly formed A-site-bound peptidyl-tRNA and P-site-bound deacylated tRNA move to the P and E sites, respectively. Catalyzes the coordinated movement of the two tRNA molecules, the mRNA and conformational changes in the ribosome.</text>
</comment>
<dbReference type="GO" id="GO:0005739">
    <property type="term" value="C:mitochondrion"/>
    <property type="evidence" value="ECO:0007669"/>
    <property type="project" value="UniProtKB-SubCell"/>
</dbReference>
<dbReference type="InterPro" id="IPR004540">
    <property type="entry name" value="Transl_elong_EFG/EF2"/>
</dbReference>
<dbReference type="SUPFAM" id="SSF50447">
    <property type="entry name" value="Translation proteins"/>
    <property type="match status" value="1"/>
</dbReference>
<dbReference type="InterPro" id="IPR047872">
    <property type="entry name" value="EFG_IV"/>
</dbReference>
<dbReference type="InterPro" id="IPR005225">
    <property type="entry name" value="Small_GTP-bd"/>
</dbReference>
<dbReference type="InterPro" id="IPR009022">
    <property type="entry name" value="EFG_III"/>
</dbReference>
<evidence type="ECO:0000256" key="5">
    <source>
        <dbReference type="ARBA" id="ARBA00022917"/>
    </source>
</evidence>
<dbReference type="SMART" id="SM00889">
    <property type="entry name" value="EFG_IV"/>
    <property type="match status" value="1"/>
</dbReference>
<dbReference type="CDD" id="cd16262">
    <property type="entry name" value="EFG_III"/>
    <property type="match status" value="1"/>
</dbReference>
<evidence type="ECO:0000256" key="8">
    <source>
        <dbReference type="ARBA" id="ARBA00024731"/>
    </source>
</evidence>
<dbReference type="Pfam" id="PF14492">
    <property type="entry name" value="EFG_III"/>
    <property type="match status" value="1"/>
</dbReference>
<dbReference type="SUPFAM" id="SSF54211">
    <property type="entry name" value="Ribosomal protein S5 domain 2-like"/>
    <property type="match status" value="1"/>
</dbReference>
<dbReference type="Pfam" id="PF00679">
    <property type="entry name" value="EFG_C"/>
    <property type="match status" value="1"/>
</dbReference>
<keyword evidence="12" id="KW-1185">Reference proteome</keyword>
<dbReference type="InterPro" id="IPR041095">
    <property type="entry name" value="EFG_II"/>
</dbReference>
<evidence type="ECO:0000256" key="1">
    <source>
        <dbReference type="ARBA" id="ARBA00004173"/>
    </source>
</evidence>
<dbReference type="NCBIfam" id="NF009381">
    <property type="entry name" value="PRK12740.1-5"/>
    <property type="match status" value="1"/>
</dbReference>
<dbReference type="Pfam" id="PF03764">
    <property type="entry name" value="EFG_IV"/>
    <property type="match status" value="1"/>
</dbReference>
<dbReference type="InterPro" id="IPR000795">
    <property type="entry name" value="T_Tr_GTP-bd_dom"/>
</dbReference>
<keyword evidence="7 9" id="KW-0342">GTP-binding</keyword>
<dbReference type="SUPFAM" id="SSF54980">
    <property type="entry name" value="EF-G C-terminal domain-like"/>
    <property type="match status" value="2"/>
</dbReference>
<accession>A0AA38H1X5</accession>
<comment type="pathway">
    <text evidence="9">Protein biosynthesis; polypeptide chain elongation.</text>
</comment>
<keyword evidence="5 9" id="KW-0648">Protein biosynthesis</keyword>
<dbReference type="PANTHER" id="PTHR43636">
    <property type="entry name" value="ELONGATION FACTOR G, MITOCHONDRIAL"/>
    <property type="match status" value="1"/>
</dbReference>
<feature type="binding site" evidence="9">
    <location>
        <begin position="231"/>
        <end position="234"/>
    </location>
    <ligand>
        <name>GTP</name>
        <dbReference type="ChEBI" id="CHEBI:37565"/>
    </ligand>
</feature>
<keyword evidence="9" id="KW-0496">Mitochondrion</keyword>
<dbReference type="GO" id="GO:0005525">
    <property type="term" value="F:GTP binding"/>
    <property type="evidence" value="ECO:0007669"/>
    <property type="project" value="UniProtKB-UniRule"/>
</dbReference>
<keyword evidence="6" id="KW-0809">Transit peptide</keyword>
<comment type="caution">
    <text evidence="11">The sequence shown here is derived from an EMBL/GenBank/DDBJ whole genome shotgun (WGS) entry which is preliminary data.</text>
</comment>
<dbReference type="AlphaFoldDB" id="A0AA38H1X5"/>
<dbReference type="InterPro" id="IPR009000">
    <property type="entry name" value="Transl_B-barrel_sf"/>
</dbReference>
<evidence type="ECO:0000256" key="2">
    <source>
        <dbReference type="ARBA" id="ARBA00005870"/>
    </source>
</evidence>
<dbReference type="InterPro" id="IPR014721">
    <property type="entry name" value="Ribsml_uS5_D2-typ_fold_subgr"/>
</dbReference>
<dbReference type="Pfam" id="PF00009">
    <property type="entry name" value="GTP_EFTU"/>
    <property type="match status" value="1"/>
</dbReference>
<evidence type="ECO:0000256" key="4">
    <source>
        <dbReference type="ARBA" id="ARBA00022768"/>
    </source>
</evidence>
<dbReference type="PANTHER" id="PTHR43636:SF2">
    <property type="entry name" value="ELONGATION FACTOR G, MITOCHONDRIAL"/>
    <property type="match status" value="1"/>
</dbReference>
<evidence type="ECO:0000256" key="9">
    <source>
        <dbReference type="HAMAP-Rule" id="MF_03061"/>
    </source>
</evidence>
<comment type="similarity">
    <text evidence="9">Belongs to the GTP-binding elongation factor family. EF-G/EF-2 subfamily.</text>
</comment>
<dbReference type="InterPro" id="IPR004161">
    <property type="entry name" value="EFTu-like_2"/>
</dbReference>
<dbReference type="Gene3D" id="3.30.70.870">
    <property type="entry name" value="Elongation Factor G (Translational Gtpase), domain 3"/>
    <property type="match status" value="1"/>
</dbReference>
<dbReference type="InterPro" id="IPR027417">
    <property type="entry name" value="P-loop_NTPase"/>
</dbReference>
<comment type="similarity">
    <text evidence="2">Belongs to the TRAFAC class translation factor GTPase superfamily. Classic translation factor GTPase family. EF-G/EF-2 subfamily.</text>
</comment>
<evidence type="ECO:0000256" key="7">
    <source>
        <dbReference type="ARBA" id="ARBA00023134"/>
    </source>
</evidence>
<dbReference type="PRINTS" id="PR00315">
    <property type="entry name" value="ELONGATNFCT"/>
</dbReference>
<keyword evidence="3 9" id="KW-0547">Nucleotide-binding</keyword>
<evidence type="ECO:0000256" key="6">
    <source>
        <dbReference type="ARBA" id="ARBA00022946"/>
    </source>
</evidence>
<evidence type="ECO:0000313" key="11">
    <source>
        <dbReference type="EMBL" id="KAI9633152.1"/>
    </source>
</evidence>
<dbReference type="PROSITE" id="PS00301">
    <property type="entry name" value="G_TR_1"/>
    <property type="match status" value="1"/>
</dbReference>
<dbReference type="Pfam" id="PF03144">
    <property type="entry name" value="GTP_EFTU_D2"/>
    <property type="match status" value="1"/>
</dbReference>
<dbReference type="InterPro" id="IPR035647">
    <property type="entry name" value="EFG_III/V"/>
</dbReference>
<dbReference type="Gene3D" id="2.40.30.10">
    <property type="entry name" value="Translation factors"/>
    <property type="match status" value="1"/>
</dbReference>
<feature type="binding site" evidence="9">
    <location>
        <begin position="177"/>
        <end position="181"/>
    </location>
    <ligand>
        <name>GTP</name>
        <dbReference type="ChEBI" id="CHEBI:37565"/>
    </ligand>
</feature>
<dbReference type="InterPro" id="IPR035649">
    <property type="entry name" value="EFG_V"/>
</dbReference>
<name>A0AA38H1X5_9TREE</name>